<proteinExistence type="predicted"/>
<dbReference type="PROSITE" id="PS50005">
    <property type="entry name" value="TPR"/>
    <property type="match status" value="1"/>
</dbReference>
<dbReference type="InterPro" id="IPR011990">
    <property type="entry name" value="TPR-like_helical_dom_sf"/>
</dbReference>
<name>A0A919JSS1_9ACTN</name>
<dbReference type="CDD" id="cd00093">
    <property type="entry name" value="HTH_XRE"/>
    <property type="match status" value="1"/>
</dbReference>
<dbReference type="InterPro" id="IPR001387">
    <property type="entry name" value="Cro/C1-type_HTH"/>
</dbReference>
<organism evidence="3 4">
    <name type="scientific">Paractinoplanes rishiriensis</name>
    <dbReference type="NCBI Taxonomy" id="1050105"/>
    <lineage>
        <taxon>Bacteria</taxon>
        <taxon>Bacillati</taxon>
        <taxon>Actinomycetota</taxon>
        <taxon>Actinomycetes</taxon>
        <taxon>Micromonosporales</taxon>
        <taxon>Micromonosporaceae</taxon>
        <taxon>Paractinoplanes</taxon>
    </lineage>
</organism>
<evidence type="ECO:0000313" key="4">
    <source>
        <dbReference type="Proteomes" id="UP000636960"/>
    </source>
</evidence>
<sequence>MDIVDGRAETLADLSRALRGLRRRDAREHGQAELTYRELARKTGWSVGIIGAYFAGKVLPPTDRFDILVMLLGASPAERGMLATARDRIAEHRYARTAPPAAGRSGAVPAGRAVPMPNQLPADVYGFVGRADEFAELDRLLPDVDPPARVATVSGTAGVGKTALAVHWAHRVVDRFPDGQLYVNLRGFDPGAAPVTPDVAVRGFLIALDVPVQRIPADPDEQAALYRSLLARKRVLIVLDNSRDAAQVRPLLPGAPSSVVVVTSRHRLTGLTATDGAHPVDLRELSPAEARELLTYRLGAARVGTEPAAVDEIISRCDRLPLALAVVAARAATDRRLTLARLADELAEAGRRLDVLEVGDAAADVRAVFSWSYRALQPAAARLFRLLGLHPGPDIAVTAAASLAGVPASDATRQLADLTYANLATEHVPGRYAVHDLLRGYAIEQARAYDGDDQRRAAVQRLLDHYARTGHRAASLLDPVHEVDSVGPARPGVADQLFAGHREALAWLTAEHRVLLNLVTLAVDLNFDEYACNLAWVAGVFGKVRGHWADWAASQEAALPAAYRLADRVWQARTHRTLANAYARLHRYEDSEAHSHHALDRYGALGDEIGMARTHRGLCLTLELQRRYPEALAHARRSRDLLLGTEDHAGQAYAYNSVGWYHALIGDFPEALDNCRRAITLLRQVGDRRGEATAWDSLGYAHHHLGQFQQALACYDRAITTFQDLGDRFFEADTLDHIGDTYEALGEHDAAEGSWQRALSGFEELGCSEADEVRTKLGKGRH</sequence>
<dbReference type="Proteomes" id="UP000636960">
    <property type="component" value="Unassembled WGS sequence"/>
</dbReference>
<dbReference type="InterPro" id="IPR027417">
    <property type="entry name" value="P-loop_NTPase"/>
</dbReference>
<dbReference type="AlphaFoldDB" id="A0A919JSS1"/>
<dbReference type="Pfam" id="PF13424">
    <property type="entry name" value="TPR_12"/>
    <property type="match status" value="2"/>
</dbReference>
<dbReference type="PANTHER" id="PTHR47691">
    <property type="entry name" value="REGULATOR-RELATED"/>
    <property type="match status" value="1"/>
</dbReference>
<accession>A0A919JSS1</accession>
<dbReference type="PRINTS" id="PR00364">
    <property type="entry name" value="DISEASERSIST"/>
</dbReference>
<dbReference type="PANTHER" id="PTHR47691:SF3">
    <property type="entry name" value="HTH-TYPE TRANSCRIPTIONAL REGULATOR RV0890C-RELATED"/>
    <property type="match status" value="1"/>
</dbReference>
<dbReference type="Pfam" id="PF13560">
    <property type="entry name" value="HTH_31"/>
    <property type="match status" value="1"/>
</dbReference>
<evidence type="ECO:0000256" key="1">
    <source>
        <dbReference type="PROSITE-ProRule" id="PRU00339"/>
    </source>
</evidence>
<dbReference type="InterPro" id="IPR019734">
    <property type="entry name" value="TPR_rpt"/>
</dbReference>
<protein>
    <recommendedName>
        <fullName evidence="2">HTH cro/C1-type domain-containing protein</fullName>
    </recommendedName>
</protein>
<dbReference type="GO" id="GO:0043531">
    <property type="term" value="F:ADP binding"/>
    <property type="evidence" value="ECO:0007669"/>
    <property type="project" value="InterPro"/>
</dbReference>
<gene>
    <name evidence="3" type="ORF">Ari01nite_19660</name>
</gene>
<dbReference type="SUPFAM" id="SSF48452">
    <property type="entry name" value="TPR-like"/>
    <property type="match status" value="2"/>
</dbReference>
<dbReference type="SMART" id="SM00028">
    <property type="entry name" value="TPR"/>
    <property type="match status" value="4"/>
</dbReference>
<dbReference type="SUPFAM" id="SSF52540">
    <property type="entry name" value="P-loop containing nucleoside triphosphate hydrolases"/>
    <property type="match status" value="1"/>
</dbReference>
<dbReference type="PROSITE" id="PS50943">
    <property type="entry name" value="HTH_CROC1"/>
    <property type="match status" value="1"/>
</dbReference>
<feature type="domain" description="HTH cro/C1-type" evidence="2">
    <location>
        <begin position="34"/>
        <end position="79"/>
    </location>
</feature>
<dbReference type="Gene3D" id="3.40.50.300">
    <property type="entry name" value="P-loop containing nucleotide triphosphate hydrolases"/>
    <property type="match status" value="1"/>
</dbReference>
<dbReference type="Gene3D" id="1.25.40.10">
    <property type="entry name" value="Tetratricopeptide repeat domain"/>
    <property type="match status" value="1"/>
</dbReference>
<feature type="repeat" description="TPR" evidence="1">
    <location>
        <begin position="692"/>
        <end position="725"/>
    </location>
</feature>
<keyword evidence="1" id="KW-0802">TPR repeat</keyword>
<dbReference type="RefSeq" id="WP_203780804.1">
    <property type="nucleotide sequence ID" value="NZ_BOMV01000013.1"/>
</dbReference>
<evidence type="ECO:0000259" key="2">
    <source>
        <dbReference type="PROSITE" id="PS50943"/>
    </source>
</evidence>
<dbReference type="SMART" id="SM00530">
    <property type="entry name" value="HTH_XRE"/>
    <property type="match status" value="1"/>
</dbReference>
<reference evidence="3" key="1">
    <citation type="submission" date="2021-01" db="EMBL/GenBank/DDBJ databases">
        <title>Whole genome shotgun sequence of Actinoplanes rishiriensis NBRC 108556.</title>
        <authorList>
            <person name="Komaki H."/>
            <person name="Tamura T."/>
        </authorList>
    </citation>
    <scope>NUCLEOTIDE SEQUENCE</scope>
    <source>
        <strain evidence="3">NBRC 108556</strain>
    </source>
</reference>
<dbReference type="EMBL" id="BOMV01000013">
    <property type="protein sequence ID" value="GIE94501.1"/>
    <property type="molecule type" value="Genomic_DNA"/>
</dbReference>
<comment type="caution">
    <text evidence="3">The sequence shown here is derived from an EMBL/GenBank/DDBJ whole genome shotgun (WGS) entry which is preliminary data.</text>
</comment>
<keyword evidence="4" id="KW-1185">Reference proteome</keyword>
<evidence type="ECO:0000313" key="3">
    <source>
        <dbReference type="EMBL" id="GIE94501.1"/>
    </source>
</evidence>